<dbReference type="AlphaFoldDB" id="E4TLQ9"/>
<dbReference type="Gene3D" id="3.90.550.10">
    <property type="entry name" value="Spore Coat Polysaccharide Biosynthesis Protein SpsA, Chain A"/>
    <property type="match status" value="1"/>
</dbReference>
<dbReference type="STRING" id="643867.Ftrac_3364"/>
<name>E4TLQ9_MARTH</name>
<dbReference type="EMBL" id="CP002349">
    <property type="protein sequence ID" value="ADR23338.1"/>
    <property type="molecule type" value="Genomic_DNA"/>
</dbReference>
<dbReference type="RefSeq" id="WP_013455480.1">
    <property type="nucleotide sequence ID" value="NC_014759.1"/>
</dbReference>
<dbReference type="KEGG" id="mtt:Ftrac_3364"/>
<dbReference type="PANTHER" id="PTHR36529">
    <property type="entry name" value="SLL1095 PROTEIN"/>
    <property type="match status" value="1"/>
</dbReference>
<accession>E4TLQ9</accession>
<reference evidence="1 2" key="1">
    <citation type="journal article" date="2011" name="Stand. Genomic Sci.">
        <title>Complete genome sequence of Marivirga tractuosa type strain (H-43).</title>
        <authorList>
            <person name="Pagani I."/>
            <person name="Chertkov O."/>
            <person name="Lapidus A."/>
            <person name="Lucas S."/>
            <person name="Del Rio T.G."/>
            <person name="Tice H."/>
            <person name="Copeland A."/>
            <person name="Cheng J.F."/>
            <person name="Nolan M."/>
            <person name="Saunders E."/>
            <person name="Pitluck S."/>
            <person name="Held B."/>
            <person name="Goodwin L."/>
            <person name="Liolios K."/>
            <person name="Ovchinikova G."/>
            <person name="Ivanova N."/>
            <person name="Mavromatis K."/>
            <person name="Pati A."/>
            <person name="Chen A."/>
            <person name="Palaniappan K."/>
            <person name="Land M."/>
            <person name="Hauser L."/>
            <person name="Jeffries C.D."/>
            <person name="Detter J.C."/>
            <person name="Han C."/>
            <person name="Tapia R."/>
            <person name="Ngatchou-Djao O.D."/>
            <person name="Rohde M."/>
            <person name="Goker M."/>
            <person name="Spring S."/>
            <person name="Sikorski J."/>
            <person name="Woyke T."/>
            <person name="Bristow J."/>
            <person name="Eisen J.A."/>
            <person name="Markowitz V."/>
            <person name="Hugenholtz P."/>
            <person name="Klenk H.P."/>
            <person name="Kyrpides N.C."/>
        </authorList>
    </citation>
    <scope>NUCLEOTIDE SEQUENCE [LARGE SCALE GENOMIC DNA]</scope>
    <source>
        <strain evidence="2">ATCC 23168 / DSM 4126 / NBRC 15989 / NCIMB 1408 / VKM B-1430 / H-43</strain>
    </source>
</reference>
<keyword evidence="2" id="KW-1185">Reference proteome</keyword>
<dbReference type="NCBIfam" id="TIGR04282">
    <property type="entry name" value="glyco_like_cofC"/>
    <property type="match status" value="1"/>
</dbReference>
<dbReference type="eggNOG" id="COG3222">
    <property type="taxonomic scope" value="Bacteria"/>
</dbReference>
<dbReference type="PANTHER" id="PTHR36529:SF1">
    <property type="entry name" value="GLYCOSYLTRANSFERASE"/>
    <property type="match status" value="1"/>
</dbReference>
<dbReference type="Proteomes" id="UP000008720">
    <property type="component" value="Chromosome"/>
</dbReference>
<evidence type="ECO:0000313" key="1">
    <source>
        <dbReference type="EMBL" id="ADR23338.1"/>
    </source>
</evidence>
<dbReference type="Pfam" id="PF09837">
    <property type="entry name" value="DUF2064"/>
    <property type="match status" value="1"/>
</dbReference>
<proteinExistence type="predicted"/>
<organism evidence="1 2">
    <name type="scientific">Marivirga tractuosa (strain ATCC 23168 / DSM 4126 / NBRC 15989 / NCIMB 1408 / VKM B-1430 / H-43)</name>
    <name type="common">Microscilla tractuosa</name>
    <name type="synonym">Flexibacter tractuosus</name>
    <dbReference type="NCBI Taxonomy" id="643867"/>
    <lineage>
        <taxon>Bacteria</taxon>
        <taxon>Pseudomonadati</taxon>
        <taxon>Bacteroidota</taxon>
        <taxon>Cytophagia</taxon>
        <taxon>Cytophagales</taxon>
        <taxon>Marivirgaceae</taxon>
        <taxon>Marivirga</taxon>
    </lineage>
</organism>
<dbReference type="HOGENOM" id="CLU_075662_2_0_10"/>
<evidence type="ECO:0008006" key="3">
    <source>
        <dbReference type="Google" id="ProtNLM"/>
    </source>
</evidence>
<dbReference type="SUPFAM" id="SSF53448">
    <property type="entry name" value="Nucleotide-diphospho-sugar transferases"/>
    <property type="match status" value="1"/>
</dbReference>
<sequence length="207" mass="23621">MNKKRLLIIFVKNPELGKCKTRLAATIGDQKALNFYKNMLIRTKEVSEKVEADKAIYYSSFIDDNDLWSNEPPVYKFLQNQNPDLGIKMQSAFKEAFSNNYESVCVIGSDCYALDEKVIDQAFKSLGSKDAVLGPSNDGGYYLLGMNQLHTELFENKEWSTDTVASDTMQDFKNLNLEFELLKELTDIDNEEDLKSIPEAEKQQLLT</sequence>
<gene>
    <name evidence="1" type="ordered locus">Ftrac_3364</name>
</gene>
<protein>
    <recommendedName>
        <fullName evidence="3">Glycosyltransferase</fullName>
    </recommendedName>
</protein>
<dbReference type="OrthoDB" id="9798250at2"/>
<evidence type="ECO:0000313" key="2">
    <source>
        <dbReference type="Proteomes" id="UP000008720"/>
    </source>
</evidence>
<dbReference type="InterPro" id="IPR018641">
    <property type="entry name" value="Trfase_1_rSAM/seldom-assoc"/>
</dbReference>
<dbReference type="InterPro" id="IPR029044">
    <property type="entry name" value="Nucleotide-diphossugar_trans"/>
</dbReference>